<evidence type="ECO:0000256" key="1">
    <source>
        <dbReference type="ARBA" id="ARBA00004651"/>
    </source>
</evidence>
<feature type="domain" description="ABC transmembrane type-1" evidence="8">
    <location>
        <begin position="66"/>
        <end position="254"/>
    </location>
</feature>
<evidence type="ECO:0000313" key="9">
    <source>
        <dbReference type="EMBL" id="GEP60795.1"/>
    </source>
</evidence>
<keyword evidence="5 7" id="KW-1133">Transmembrane helix</keyword>
<comment type="caution">
    <text evidence="9">The sequence shown here is derived from an EMBL/GenBank/DDBJ whole genome shotgun (WGS) entry which is preliminary data.</text>
</comment>
<keyword evidence="2 7" id="KW-0813">Transport</keyword>
<evidence type="ECO:0000256" key="5">
    <source>
        <dbReference type="ARBA" id="ARBA00022989"/>
    </source>
</evidence>
<sequence length="269" mass="28455">MRRTNIWIGGALLAVMGAIALLSPYLAQADPRALSPASRLLPPSATHWFGTDQLGRDLFARVLWGARVSLLVGVSVAILSALVGTAVGMLSASSRGLDAVVMRVMDGVMSIPAILLAIALMAVAGASVVNVIAAVTLVEIPRVARLVRGVLLSLREQPYVEAAVTVGTSQPMIMIRHMLPGVVPPLIVQATFIWATAMILEAALSFIGAGTPPSTPSWGNLLADARALWQIRPTLVFFPAVFLFVTLLSVNMLGDGLRDILDPRQRPEG</sequence>
<protein>
    <submittedName>
        <fullName evidence="9">ABC transporter permease</fullName>
    </submittedName>
</protein>
<reference evidence="9 10" key="1">
    <citation type="submission" date="2019-07" db="EMBL/GenBank/DDBJ databases">
        <title>Whole genome shotgun sequence of Reyranella soli NBRC 108950.</title>
        <authorList>
            <person name="Hosoyama A."/>
            <person name="Uohara A."/>
            <person name="Ohji S."/>
            <person name="Ichikawa N."/>
        </authorList>
    </citation>
    <scope>NUCLEOTIDE SEQUENCE [LARGE SCALE GENOMIC DNA]</scope>
    <source>
        <strain evidence="9 10">NBRC 108950</strain>
    </source>
</reference>
<keyword evidence="4 7" id="KW-0812">Transmembrane</keyword>
<dbReference type="Pfam" id="PF00528">
    <property type="entry name" value="BPD_transp_1"/>
    <property type="match status" value="1"/>
</dbReference>
<dbReference type="PROSITE" id="PS50928">
    <property type="entry name" value="ABC_TM1"/>
    <property type="match status" value="1"/>
</dbReference>
<name>A0A512NPB2_9HYPH</name>
<keyword evidence="3" id="KW-1003">Cell membrane</keyword>
<dbReference type="SUPFAM" id="SSF161098">
    <property type="entry name" value="MetI-like"/>
    <property type="match status" value="1"/>
</dbReference>
<dbReference type="CDD" id="cd06261">
    <property type="entry name" value="TM_PBP2"/>
    <property type="match status" value="1"/>
</dbReference>
<organism evidence="9 10">
    <name type="scientific">Reyranella soli</name>
    <dbReference type="NCBI Taxonomy" id="1230389"/>
    <lineage>
        <taxon>Bacteria</taxon>
        <taxon>Pseudomonadati</taxon>
        <taxon>Pseudomonadota</taxon>
        <taxon>Alphaproteobacteria</taxon>
        <taxon>Hyphomicrobiales</taxon>
        <taxon>Reyranellaceae</taxon>
        <taxon>Reyranella</taxon>
    </lineage>
</organism>
<evidence type="ECO:0000256" key="4">
    <source>
        <dbReference type="ARBA" id="ARBA00022692"/>
    </source>
</evidence>
<dbReference type="GO" id="GO:0005886">
    <property type="term" value="C:plasma membrane"/>
    <property type="evidence" value="ECO:0007669"/>
    <property type="project" value="UniProtKB-SubCell"/>
</dbReference>
<dbReference type="OrthoDB" id="9774870at2"/>
<evidence type="ECO:0000313" key="10">
    <source>
        <dbReference type="Proteomes" id="UP000321058"/>
    </source>
</evidence>
<keyword evidence="6 7" id="KW-0472">Membrane</keyword>
<dbReference type="InterPro" id="IPR035906">
    <property type="entry name" value="MetI-like_sf"/>
</dbReference>
<evidence type="ECO:0000256" key="7">
    <source>
        <dbReference type="RuleBase" id="RU363032"/>
    </source>
</evidence>
<evidence type="ECO:0000256" key="6">
    <source>
        <dbReference type="ARBA" id="ARBA00023136"/>
    </source>
</evidence>
<gene>
    <name evidence="9" type="ORF">RSO01_79610</name>
</gene>
<keyword evidence="10" id="KW-1185">Reference proteome</keyword>
<feature type="transmembrane region" description="Helical" evidence="7">
    <location>
        <begin position="187"/>
        <end position="209"/>
    </location>
</feature>
<dbReference type="Proteomes" id="UP000321058">
    <property type="component" value="Unassembled WGS sequence"/>
</dbReference>
<dbReference type="InterPro" id="IPR050366">
    <property type="entry name" value="BP-dependent_transpt_permease"/>
</dbReference>
<dbReference type="InterPro" id="IPR000515">
    <property type="entry name" value="MetI-like"/>
</dbReference>
<dbReference type="RefSeq" id="WP_147156126.1">
    <property type="nucleotide sequence ID" value="NZ_BKAJ01000183.1"/>
</dbReference>
<dbReference type="Gene3D" id="1.10.3720.10">
    <property type="entry name" value="MetI-like"/>
    <property type="match status" value="1"/>
</dbReference>
<dbReference type="PANTHER" id="PTHR43386:SF6">
    <property type="entry name" value="ABC TRANSPORTER PERMEASE PROTEIN"/>
    <property type="match status" value="1"/>
</dbReference>
<dbReference type="AlphaFoldDB" id="A0A512NPB2"/>
<feature type="transmembrane region" description="Helical" evidence="7">
    <location>
        <begin position="229"/>
        <end position="250"/>
    </location>
</feature>
<comment type="subcellular location">
    <subcellularLocation>
        <location evidence="1 7">Cell membrane</location>
        <topology evidence="1 7">Multi-pass membrane protein</topology>
    </subcellularLocation>
</comment>
<dbReference type="GO" id="GO:0055085">
    <property type="term" value="P:transmembrane transport"/>
    <property type="evidence" value="ECO:0007669"/>
    <property type="project" value="InterPro"/>
</dbReference>
<feature type="transmembrane region" description="Helical" evidence="7">
    <location>
        <begin position="68"/>
        <end position="92"/>
    </location>
</feature>
<dbReference type="PANTHER" id="PTHR43386">
    <property type="entry name" value="OLIGOPEPTIDE TRANSPORT SYSTEM PERMEASE PROTEIN APPC"/>
    <property type="match status" value="1"/>
</dbReference>
<evidence type="ECO:0000256" key="3">
    <source>
        <dbReference type="ARBA" id="ARBA00022475"/>
    </source>
</evidence>
<dbReference type="EMBL" id="BKAJ01000183">
    <property type="protein sequence ID" value="GEP60795.1"/>
    <property type="molecule type" value="Genomic_DNA"/>
</dbReference>
<evidence type="ECO:0000259" key="8">
    <source>
        <dbReference type="PROSITE" id="PS50928"/>
    </source>
</evidence>
<evidence type="ECO:0000256" key="2">
    <source>
        <dbReference type="ARBA" id="ARBA00022448"/>
    </source>
</evidence>
<accession>A0A512NPB2</accession>
<comment type="similarity">
    <text evidence="7">Belongs to the binding-protein-dependent transport system permease family.</text>
</comment>
<proteinExistence type="inferred from homology"/>
<feature type="transmembrane region" description="Helical" evidence="7">
    <location>
        <begin position="113"/>
        <end position="138"/>
    </location>
</feature>